<dbReference type="EMBL" id="CADCTR010000919">
    <property type="protein sequence ID" value="CAA9272124.1"/>
    <property type="molecule type" value="Genomic_DNA"/>
</dbReference>
<evidence type="ECO:0000313" key="10">
    <source>
        <dbReference type="EMBL" id="CAA9272124.1"/>
    </source>
</evidence>
<dbReference type="PROSITE" id="PS50109">
    <property type="entry name" value="HIS_KIN"/>
    <property type="match status" value="1"/>
</dbReference>
<feature type="domain" description="Histidine kinase" evidence="8">
    <location>
        <begin position="162"/>
        <end position="381"/>
    </location>
</feature>
<evidence type="ECO:0000256" key="7">
    <source>
        <dbReference type="ARBA" id="ARBA00023136"/>
    </source>
</evidence>
<keyword evidence="6" id="KW-0902">Two-component regulatory system</keyword>
<sequence length="382" mass="43195">MVTKPYETGSAPHEAYLEENLEDLYEHAPCGYVSTLPDGTFARVNHTFLSWTGYQRDELLAGKRFQDLLPVAGRIFYETHYAPMLRMQGFVNEIAFDLVCRDGRRLPVLINTVQKHDASGAPLLSRTTIFDVRDRRQYERELQLARRKAEEALALRNQFLSLASHELKTPLTTVIGYIELLQRRTGKDNTLSERDQRTLQLIADQTQRLNKMIMSLFDISRIETGQLSIERGSVDVCALVKRVVADVQVTLVERLIEVCCPDDPLIIQGDDLRLEQVFQNLLQNAVKYSPRNAPIGVVVRQHEGWIRVAVQDQGIGVPQADLPHLFERFYRADNVEPAKINGLGIGLYVVKQIVELHGGEVMVESVEGEGSTFTVSLPRGDV</sequence>
<evidence type="ECO:0000256" key="2">
    <source>
        <dbReference type="ARBA" id="ARBA00012438"/>
    </source>
</evidence>
<keyword evidence="7" id="KW-0472">Membrane</keyword>
<dbReference type="CDD" id="cd00082">
    <property type="entry name" value="HisKA"/>
    <property type="match status" value="1"/>
</dbReference>
<dbReference type="SMART" id="SM00091">
    <property type="entry name" value="PAS"/>
    <property type="match status" value="1"/>
</dbReference>
<dbReference type="CDD" id="cd00075">
    <property type="entry name" value="HATPase"/>
    <property type="match status" value="1"/>
</dbReference>
<dbReference type="InterPro" id="IPR005467">
    <property type="entry name" value="His_kinase_dom"/>
</dbReference>
<dbReference type="Gene3D" id="3.30.450.20">
    <property type="entry name" value="PAS domain"/>
    <property type="match status" value="1"/>
</dbReference>
<comment type="catalytic activity">
    <reaction evidence="1">
        <text>ATP + protein L-histidine = ADP + protein N-phospho-L-histidine.</text>
        <dbReference type="EC" id="2.7.13.3"/>
    </reaction>
</comment>
<dbReference type="Pfam" id="PF02518">
    <property type="entry name" value="HATPase_c"/>
    <property type="match status" value="1"/>
</dbReference>
<dbReference type="InterPro" id="IPR050736">
    <property type="entry name" value="Sensor_HK_Regulatory"/>
</dbReference>
<dbReference type="InterPro" id="IPR036890">
    <property type="entry name" value="HATPase_C_sf"/>
</dbReference>
<evidence type="ECO:0000256" key="5">
    <source>
        <dbReference type="ARBA" id="ARBA00022777"/>
    </source>
</evidence>
<dbReference type="InterPro" id="IPR036097">
    <property type="entry name" value="HisK_dim/P_sf"/>
</dbReference>
<evidence type="ECO:0000256" key="4">
    <source>
        <dbReference type="ARBA" id="ARBA00022679"/>
    </source>
</evidence>
<dbReference type="GO" id="GO:0000155">
    <property type="term" value="F:phosphorelay sensor kinase activity"/>
    <property type="evidence" value="ECO:0007669"/>
    <property type="project" value="InterPro"/>
</dbReference>
<dbReference type="InterPro" id="IPR000700">
    <property type="entry name" value="PAS-assoc_C"/>
</dbReference>
<keyword evidence="5" id="KW-0418">Kinase</keyword>
<dbReference type="SMART" id="SM00388">
    <property type="entry name" value="HisKA"/>
    <property type="match status" value="1"/>
</dbReference>
<evidence type="ECO:0000256" key="6">
    <source>
        <dbReference type="ARBA" id="ARBA00023012"/>
    </source>
</evidence>
<dbReference type="SUPFAM" id="SSF55785">
    <property type="entry name" value="PYP-like sensor domain (PAS domain)"/>
    <property type="match status" value="1"/>
</dbReference>
<dbReference type="PANTHER" id="PTHR43711">
    <property type="entry name" value="TWO-COMPONENT HISTIDINE KINASE"/>
    <property type="match status" value="1"/>
</dbReference>
<protein>
    <recommendedName>
        <fullName evidence="2">histidine kinase</fullName>
        <ecNumber evidence="2">2.7.13.3</ecNumber>
    </recommendedName>
</protein>
<evidence type="ECO:0000259" key="8">
    <source>
        <dbReference type="PROSITE" id="PS50109"/>
    </source>
</evidence>
<organism evidence="10">
    <name type="scientific">uncultured Chloroflexia bacterium</name>
    <dbReference type="NCBI Taxonomy" id="1672391"/>
    <lineage>
        <taxon>Bacteria</taxon>
        <taxon>Bacillati</taxon>
        <taxon>Chloroflexota</taxon>
        <taxon>Chloroflexia</taxon>
        <taxon>environmental samples</taxon>
    </lineage>
</organism>
<dbReference type="SUPFAM" id="SSF55874">
    <property type="entry name" value="ATPase domain of HSP90 chaperone/DNA topoisomerase II/histidine kinase"/>
    <property type="match status" value="1"/>
</dbReference>
<dbReference type="SMART" id="SM00387">
    <property type="entry name" value="HATPase_c"/>
    <property type="match status" value="1"/>
</dbReference>
<dbReference type="InterPro" id="IPR003661">
    <property type="entry name" value="HisK_dim/P_dom"/>
</dbReference>
<evidence type="ECO:0000259" key="9">
    <source>
        <dbReference type="PROSITE" id="PS50113"/>
    </source>
</evidence>
<dbReference type="Gene3D" id="1.10.287.130">
    <property type="match status" value="1"/>
</dbReference>
<dbReference type="EC" id="2.7.13.3" evidence="2"/>
<dbReference type="Pfam" id="PF00512">
    <property type="entry name" value="HisKA"/>
    <property type="match status" value="1"/>
</dbReference>
<dbReference type="InterPro" id="IPR000014">
    <property type="entry name" value="PAS"/>
</dbReference>
<accession>A0A6J4J8U1</accession>
<proteinExistence type="predicted"/>
<name>A0A6J4J8U1_9CHLR</name>
<dbReference type="Gene3D" id="3.30.565.10">
    <property type="entry name" value="Histidine kinase-like ATPase, C-terminal domain"/>
    <property type="match status" value="1"/>
</dbReference>
<dbReference type="InterPro" id="IPR035965">
    <property type="entry name" value="PAS-like_dom_sf"/>
</dbReference>
<dbReference type="PRINTS" id="PR00344">
    <property type="entry name" value="BCTRLSENSOR"/>
</dbReference>
<gene>
    <name evidence="10" type="ORF">AVDCRST_MAG93-2684</name>
</gene>
<dbReference type="InterPro" id="IPR003594">
    <property type="entry name" value="HATPase_dom"/>
</dbReference>
<keyword evidence="3" id="KW-0597">Phosphoprotein</keyword>
<dbReference type="FunFam" id="3.30.565.10:FF:000006">
    <property type="entry name" value="Sensor histidine kinase WalK"/>
    <property type="match status" value="1"/>
</dbReference>
<dbReference type="SUPFAM" id="SSF47384">
    <property type="entry name" value="Homodimeric domain of signal transducing histidine kinase"/>
    <property type="match status" value="1"/>
</dbReference>
<dbReference type="InterPro" id="IPR004358">
    <property type="entry name" value="Sig_transdc_His_kin-like_C"/>
</dbReference>
<dbReference type="AlphaFoldDB" id="A0A6J4J8U1"/>
<feature type="domain" description="PAC" evidence="9">
    <location>
        <begin position="92"/>
        <end position="144"/>
    </location>
</feature>
<dbReference type="FunFam" id="1.10.287.130:FF:000001">
    <property type="entry name" value="Two-component sensor histidine kinase"/>
    <property type="match status" value="1"/>
</dbReference>
<dbReference type="Pfam" id="PF13426">
    <property type="entry name" value="PAS_9"/>
    <property type="match status" value="1"/>
</dbReference>
<keyword evidence="4" id="KW-0808">Transferase</keyword>
<dbReference type="PROSITE" id="PS50113">
    <property type="entry name" value="PAC"/>
    <property type="match status" value="1"/>
</dbReference>
<dbReference type="PANTHER" id="PTHR43711:SF1">
    <property type="entry name" value="HISTIDINE KINASE 1"/>
    <property type="match status" value="1"/>
</dbReference>
<dbReference type="CDD" id="cd00130">
    <property type="entry name" value="PAS"/>
    <property type="match status" value="1"/>
</dbReference>
<evidence type="ECO:0000256" key="3">
    <source>
        <dbReference type="ARBA" id="ARBA00022553"/>
    </source>
</evidence>
<reference evidence="10" key="1">
    <citation type="submission" date="2020-02" db="EMBL/GenBank/DDBJ databases">
        <authorList>
            <person name="Meier V. D."/>
        </authorList>
    </citation>
    <scope>NUCLEOTIDE SEQUENCE</scope>
    <source>
        <strain evidence="10">AVDCRST_MAG93</strain>
    </source>
</reference>
<dbReference type="NCBIfam" id="TIGR00229">
    <property type="entry name" value="sensory_box"/>
    <property type="match status" value="1"/>
</dbReference>
<evidence type="ECO:0000256" key="1">
    <source>
        <dbReference type="ARBA" id="ARBA00000085"/>
    </source>
</evidence>